<dbReference type="Pfam" id="PF01189">
    <property type="entry name" value="Methyltr_RsmB-F"/>
    <property type="match status" value="1"/>
</dbReference>
<dbReference type="NCBIfam" id="TIGR00446">
    <property type="entry name" value="nop2p"/>
    <property type="match status" value="1"/>
</dbReference>
<evidence type="ECO:0000259" key="11">
    <source>
        <dbReference type="PROSITE" id="PS51686"/>
    </source>
</evidence>
<evidence type="ECO:0000256" key="7">
    <source>
        <dbReference type="ARBA" id="ARBA00022884"/>
    </source>
</evidence>
<evidence type="ECO:0000256" key="3">
    <source>
        <dbReference type="ARBA" id="ARBA00022517"/>
    </source>
</evidence>
<dbReference type="EMBL" id="OE841858">
    <property type="protein sequence ID" value="CAD7597491.1"/>
    <property type="molecule type" value="Genomic_DNA"/>
</dbReference>
<keyword evidence="3" id="KW-0690">Ribosome biogenesis</keyword>
<dbReference type="GO" id="GO:0070475">
    <property type="term" value="P:rRNA base methylation"/>
    <property type="evidence" value="ECO:0007669"/>
    <property type="project" value="TreeGrafter"/>
</dbReference>
<evidence type="ECO:0000256" key="6">
    <source>
        <dbReference type="ARBA" id="ARBA00022691"/>
    </source>
</evidence>
<feature type="active site" description="Nucleophile" evidence="9">
    <location>
        <position position="546"/>
    </location>
</feature>
<feature type="compositionally biased region" description="Basic and acidic residues" evidence="10">
    <location>
        <begin position="112"/>
        <end position="127"/>
    </location>
</feature>
<reference evidence="12" key="1">
    <citation type="submission" date="2020-11" db="EMBL/GenBank/DDBJ databases">
        <authorList>
            <person name="Tran Van P."/>
        </authorList>
    </citation>
    <scope>NUCLEOTIDE SEQUENCE</scope>
</reference>
<dbReference type="PRINTS" id="PR02008">
    <property type="entry name" value="RCMTFAMILY"/>
</dbReference>
<protein>
    <recommendedName>
        <fullName evidence="11">SAM-dependent MTase RsmB/NOP-type domain-containing protein</fullName>
    </recommendedName>
</protein>
<evidence type="ECO:0000313" key="12">
    <source>
        <dbReference type="EMBL" id="CAD7597491.1"/>
    </source>
</evidence>
<evidence type="ECO:0000256" key="4">
    <source>
        <dbReference type="ARBA" id="ARBA00022603"/>
    </source>
</evidence>
<dbReference type="SUPFAM" id="SSF53335">
    <property type="entry name" value="S-adenosyl-L-methionine-dependent methyltransferases"/>
    <property type="match status" value="1"/>
</dbReference>
<evidence type="ECO:0000256" key="9">
    <source>
        <dbReference type="PROSITE-ProRule" id="PRU01023"/>
    </source>
</evidence>
<sequence>MLSSTAEDGEIEVRISVGTSLIVGFNTRQVWIYTQLQHLEPTYLDLEWNGAVSYMKLAHSIRGLASEGVKKPLTHRQKQRVHKRVKKLTNLREKKQLARAKKEKTASSGIEPPKDDLDSNTSDEDKTTAFTDQNNTWLKPVVKSRDNRKKSLKSDGRERKIKVDANGEKVTKLTDVLSNEDLSDESDSSDDPPGDEFGSAGSDSGLDTDASGGEDELPIEKAAKKLKKQHTEDMKLAEEEMQMNITDQEVFAFPSTEAKQEPLGLNEVQQRIKDVVMVLSDFKRLREQNRPRSEYIELLRDDLCTYYSYNQFLMDRLMELFPVSELLEFLEASEVQRPLTIRANSLKTRRRDLAQALINRGVNLDPVGKWTKVGLVIYSSTVPVGATPEYLAGHYIIQGASSLLPVMALAPQENERILDMCAAPGGKASHIAAVMKNTGVLFANDANQERIKAVVGNFHRLGVVNSIICSYDGRKFPTIMKGLDRVLLDAPCTGTGVVAKDPTVKMSKDQVDIQRCCNLQRQLLLAAIDCVNARSSTGGYVVYSTCSILPEENEWVIDYALRKRDVKIVPMGLDFGKEGFVNYRHHR</sequence>
<keyword evidence="8" id="KW-0539">Nucleus</keyword>
<keyword evidence="4 9" id="KW-0489">Methyltransferase</keyword>
<dbReference type="InterPro" id="IPR029063">
    <property type="entry name" value="SAM-dependent_MTases_sf"/>
</dbReference>
<comment type="similarity">
    <text evidence="2 9">Belongs to the class I-like SAM-binding methyltransferase superfamily. RsmB/NOP family.</text>
</comment>
<evidence type="ECO:0000256" key="2">
    <source>
        <dbReference type="ARBA" id="ARBA00007494"/>
    </source>
</evidence>
<dbReference type="FunFam" id="3.30.70.1170:FF:000001">
    <property type="entry name" value="Ribosomal RNA methyltransferase Nop2"/>
    <property type="match status" value="1"/>
</dbReference>
<feature type="binding site" evidence="9">
    <location>
        <position position="445"/>
    </location>
    <ligand>
        <name>S-adenosyl-L-methionine</name>
        <dbReference type="ChEBI" id="CHEBI:59789"/>
    </ligand>
</feature>
<evidence type="ECO:0000256" key="1">
    <source>
        <dbReference type="ARBA" id="ARBA00004604"/>
    </source>
</evidence>
<dbReference type="GO" id="GO:0003723">
    <property type="term" value="F:RNA binding"/>
    <property type="evidence" value="ECO:0007669"/>
    <property type="project" value="UniProtKB-UniRule"/>
</dbReference>
<organism evidence="12">
    <name type="scientific">Timema genevievae</name>
    <name type="common">Walking stick</name>
    <dbReference type="NCBI Taxonomy" id="629358"/>
    <lineage>
        <taxon>Eukaryota</taxon>
        <taxon>Metazoa</taxon>
        <taxon>Ecdysozoa</taxon>
        <taxon>Arthropoda</taxon>
        <taxon>Hexapoda</taxon>
        <taxon>Insecta</taxon>
        <taxon>Pterygota</taxon>
        <taxon>Neoptera</taxon>
        <taxon>Polyneoptera</taxon>
        <taxon>Phasmatodea</taxon>
        <taxon>Timematodea</taxon>
        <taxon>Timematoidea</taxon>
        <taxon>Timematidae</taxon>
        <taxon>Timema</taxon>
    </lineage>
</organism>
<keyword evidence="7 9" id="KW-0694">RNA-binding</keyword>
<dbReference type="GO" id="GO:0009383">
    <property type="term" value="F:rRNA (cytosine-C5-)-methyltransferase activity"/>
    <property type="evidence" value="ECO:0007669"/>
    <property type="project" value="TreeGrafter"/>
</dbReference>
<gene>
    <name evidence="12" type="ORF">TGEB3V08_LOCUS6784</name>
</gene>
<dbReference type="InterPro" id="IPR023267">
    <property type="entry name" value="RCMT"/>
</dbReference>
<comment type="subcellular location">
    <subcellularLocation>
        <location evidence="1">Nucleus</location>
        <location evidence="1">Nucleolus</location>
    </subcellularLocation>
</comment>
<dbReference type="InterPro" id="IPR023273">
    <property type="entry name" value="RCMT_NOP2"/>
</dbReference>
<evidence type="ECO:0000256" key="5">
    <source>
        <dbReference type="ARBA" id="ARBA00022679"/>
    </source>
</evidence>
<dbReference type="InterPro" id="IPR011023">
    <property type="entry name" value="Nop2p"/>
</dbReference>
<feature type="compositionally biased region" description="Acidic residues" evidence="10">
    <location>
        <begin position="181"/>
        <end position="194"/>
    </location>
</feature>
<dbReference type="GO" id="GO:0000470">
    <property type="term" value="P:maturation of LSU-rRNA"/>
    <property type="evidence" value="ECO:0007669"/>
    <property type="project" value="TreeGrafter"/>
</dbReference>
<dbReference type="PANTHER" id="PTHR22807">
    <property type="entry name" value="NOP2 YEAST -RELATED NOL1/NOP2/FMU SUN DOMAIN-CONTAINING"/>
    <property type="match status" value="1"/>
</dbReference>
<dbReference type="PANTHER" id="PTHR22807:SF30">
    <property type="entry name" value="28S RRNA (CYTOSINE(4447)-C(5))-METHYLTRANSFERASE-RELATED"/>
    <property type="match status" value="1"/>
</dbReference>
<feature type="binding site" evidence="9">
    <location>
        <begin position="421"/>
        <end position="427"/>
    </location>
    <ligand>
        <name>S-adenosyl-L-methionine</name>
        <dbReference type="ChEBI" id="CHEBI:59789"/>
    </ligand>
</feature>
<feature type="region of interest" description="Disordered" evidence="10">
    <location>
        <begin position="93"/>
        <end position="214"/>
    </location>
</feature>
<dbReference type="GO" id="GO:0005730">
    <property type="term" value="C:nucleolus"/>
    <property type="evidence" value="ECO:0007669"/>
    <property type="project" value="UniProtKB-SubCell"/>
</dbReference>
<feature type="domain" description="SAM-dependent MTase RsmB/NOP-type" evidence="11">
    <location>
        <begin position="329"/>
        <end position="587"/>
    </location>
</feature>
<feature type="binding site" evidence="9">
    <location>
        <position position="472"/>
    </location>
    <ligand>
        <name>S-adenosyl-L-methionine</name>
        <dbReference type="ChEBI" id="CHEBI:59789"/>
    </ligand>
</feature>
<proteinExistence type="inferred from homology"/>
<keyword evidence="5 9" id="KW-0808">Transferase</keyword>
<dbReference type="Gene3D" id="3.30.70.1170">
    <property type="entry name" value="Sun protein, domain 3"/>
    <property type="match status" value="1"/>
</dbReference>
<evidence type="ECO:0000256" key="10">
    <source>
        <dbReference type="SAM" id="MobiDB-lite"/>
    </source>
</evidence>
<dbReference type="PROSITE" id="PS51686">
    <property type="entry name" value="SAM_MT_RSMB_NOP"/>
    <property type="match status" value="1"/>
</dbReference>
<dbReference type="InterPro" id="IPR054728">
    <property type="entry name" value="RsmB-like_ferredoxin"/>
</dbReference>
<dbReference type="InterPro" id="IPR001678">
    <property type="entry name" value="MeTrfase_RsmB-F_NOP2_dom"/>
</dbReference>
<accession>A0A7R9PMS3</accession>
<feature type="binding site" evidence="9">
    <location>
        <position position="489"/>
    </location>
    <ligand>
        <name>S-adenosyl-L-methionine</name>
        <dbReference type="ChEBI" id="CHEBI:59789"/>
    </ligand>
</feature>
<feature type="compositionally biased region" description="Basic and acidic residues" evidence="10">
    <location>
        <begin position="152"/>
        <end position="172"/>
    </location>
</feature>
<evidence type="ECO:0000256" key="8">
    <source>
        <dbReference type="ARBA" id="ARBA00023242"/>
    </source>
</evidence>
<dbReference type="InterPro" id="IPR049560">
    <property type="entry name" value="MeTrfase_RsmB-F_NOP2_cat"/>
</dbReference>
<dbReference type="Pfam" id="PF22458">
    <property type="entry name" value="RsmF-B_ferredox"/>
    <property type="match status" value="1"/>
</dbReference>
<dbReference type="Gene3D" id="3.40.50.150">
    <property type="entry name" value="Vaccinia Virus protein VP39"/>
    <property type="match status" value="1"/>
</dbReference>
<name>A0A7R9PMS3_TIMGE</name>
<dbReference type="PRINTS" id="PR02012">
    <property type="entry name" value="RCMTNOP2"/>
</dbReference>
<feature type="compositionally biased region" description="Polar residues" evidence="10">
    <location>
        <begin position="128"/>
        <end position="137"/>
    </location>
</feature>
<keyword evidence="6 9" id="KW-0949">S-adenosyl-L-methionine</keyword>
<dbReference type="AlphaFoldDB" id="A0A7R9PMS3"/>